<keyword evidence="2" id="KW-1185">Reference proteome</keyword>
<evidence type="ECO:0000313" key="2">
    <source>
        <dbReference type="Proteomes" id="UP001234297"/>
    </source>
</evidence>
<evidence type="ECO:0000313" key="1">
    <source>
        <dbReference type="EMBL" id="KAJ8620217.1"/>
    </source>
</evidence>
<protein>
    <submittedName>
        <fullName evidence="1">Uncharacterized protein</fullName>
    </submittedName>
</protein>
<reference evidence="1 2" key="1">
    <citation type="journal article" date="2022" name="Hortic Res">
        <title>A haplotype resolved chromosomal level avocado genome allows analysis of novel avocado genes.</title>
        <authorList>
            <person name="Nath O."/>
            <person name="Fletcher S.J."/>
            <person name="Hayward A."/>
            <person name="Shaw L.M."/>
            <person name="Masouleh A.K."/>
            <person name="Furtado A."/>
            <person name="Henry R.J."/>
            <person name="Mitter N."/>
        </authorList>
    </citation>
    <scope>NUCLEOTIDE SEQUENCE [LARGE SCALE GENOMIC DNA]</scope>
    <source>
        <strain evidence="2">cv. Hass</strain>
    </source>
</reference>
<organism evidence="1 2">
    <name type="scientific">Persea americana</name>
    <name type="common">Avocado</name>
    <dbReference type="NCBI Taxonomy" id="3435"/>
    <lineage>
        <taxon>Eukaryota</taxon>
        <taxon>Viridiplantae</taxon>
        <taxon>Streptophyta</taxon>
        <taxon>Embryophyta</taxon>
        <taxon>Tracheophyta</taxon>
        <taxon>Spermatophyta</taxon>
        <taxon>Magnoliopsida</taxon>
        <taxon>Magnoliidae</taxon>
        <taxon>Laurales</taxon>
        <taxon>Lauraceae</taxon>
        <taxon>Persea</taxon>
    </lineage>
</organism>
<dbReference type="EMBL" id="CM056817">
    <property type="protein sequence ID" value="KAJ8620217.1"/>
    <property type="molecule type" value="Genomic_DNA"/>
</dbReference>
<comment type="caution">
    <text evidence="1">The sequence shown here is derived from an EMBL/GenBank/DDBJ whole genome shotgun (WGS) entry which is preliminary data.</text>
</comment>
<dbReference type="Proteomes" id="UP001234297">
    <property type="component" value="Chromosome 9"/>
</dbReference>
<proteinExistence type="predicted"/>
<sequence length="801" mass="88388">MAYKCSDVLPQASLVDIYRNNMRARIRSMIIGNKSKNLGELQKASMEAETVIKDLNSQKSSKKEPTAIQTSKPKEKKVFNVQTKSTPQPPKKAENKAPEGQPIWVHPDLLEDENWEIVKTRLTAQLRRQAKRQLHSLKQQEKAQTRQGVPEKAETSFTASLGATEESLPKASRVARKFTLGSLFDDDEDQEIVQKNAVNPALANALVDPNEVEPQGADEEEDLAPMPDLEEYARILQRLAIEQEQDRINQLHQNPELEVPEDLQTSPPNASGSISSGATSSQVTSTEISSSQPSSPETMTSDIKPLPTDHHEEALADEDLLPENAPCNAITEDGNAAAEAFSANGEDQALEPEGGLPKEEPPLEAFEVGKAINALSGNDNENAGPKEAFKLNLDVDKHAPQVLQIETDYRVKKSKTSSKGEKKEAGGPCTECLSVQKAGSATFAFNKEDLLLGETKHNRPLYFTGYIKEMSIHRVQIDPGSALNLIFTTALEELGIPPSKLSHTSVSIFGFAGSAQRPIGEIKFKLQIDYLISECIKFVSNNYLIHLMFADKKPFKGKEVHFADSQMYRDEKEEKEEKIASFVGNLQKDKGKVPQQSSEENKPSRKPEESNPSPFVVSFKSSKPLVITTKAKKTKQMTGGKFVVSFVSIIQDTDSDSETKDDTSSNQADAQQSHFADHSSTSRDDEDIDLPGYLFEELPDKDPGSSSNWYDFSNDEKELSDGTDAQFSNSEEPSSLKEVPYFDPILTGDWDHLIASLEKSTDQEGLSTEAEPWSENVLGNPEGLVELKASKNIVEEPPSNL</sequence>
<gene>
    <name evidence="1" type="ORF">MRB53_028746</name>
</gene>
<accession>A0ACC2KGC8</accession>
<name>A0ACC2KGC8_PERAE</name>